<proteinExistence type="predicted"/>
<reference evidence="2" key="1">
    <citation type="journal article" date="2023" name="Mol. Phylogenet. Evol.">
        <title>Genome-scale phylogeny and comparative genomics of the fungal order Sordariales.</title>
        <authorList>
            <person name="Hensen N."/>
            <person name="Bonometti L."/>
            <person name="Westerberg I."/>
            <person name="Brannstrom I.O."/>
            <person name="Guillou S."/>
            <person name="Cros-Aarteil S."/>
            <person name="Calhoun S."/>
            <person name="Haridas S."/>
            <person name="Kuo A."/>
            <person name="Mondo S."/>
            <person name="Pangilinan J."/>
            <person name="Riley R."/>
            <person name="LaButti K."/>
            <person name="Andreopoulos B."/>
            <person name="Lipzen A."/>
            <person name="Chen C."/>
            <person name="Yan M."/>
            <person name="Daum C."/>
            <person name="Ng V."/>
            <person name="Clum A."/>
            <person name="Steindorff A."/>
            <person name="Ohm R.A."/>
            <person name="Martin F."/>
            <person name="Silar P."/>
            <person name="Natvig D.O."/>
            <person name="Lalanne C."/>
            <person name="Gautier V."/>
            <person name="Ament-Velasquez S.L."/>
            <person name="Kruys A."/>
            <person name="Hutchinson M.I."/>
            <person name="Powell A.J."/>
            <person name="Barry K."/>
            <person name="Miller A.N."/>
            <person name="Grigoriev I.V."/>
            <person name="Debuchy R."/>
            <person name="Gladieux P."/>
            <person name="Hiltunen Thoren M."/>
            <person name="Johannesson H."/>
        </authorList>
    </citation>
    <scope>NUCLEOTIDE SEQUENCE</scope>
    <source>
        <strain evidence="2">SMH4131-1</strain>
    </source>
</reference>
<comment type="caution">
    <text evidence="2">The sequence shown here is derived from an EMBL/GenBank/DDBJ whole genome shotgun (WGS) entry which is preliminary data.</text>
</comment>
<keyword evidence="3" id="KW-1185">Reference proteome</keyword>
<dbReference type="Proteomes" id="UP001286456">
    <property type="component" value="Unassembled WGS sequence"/>
</dbReference>
<sequence length="321" mass="37169">MSDELKRSIARSVATTADSPPRCTKSCKCGHTPDPDFWDDLDLWTSRDLWAEPDFWPEWDPLSPAELASYNARRRRNIRPSDREILRQSRLAKPTTAKRPSGSEQQRGQKRRLREGKKMKTDPKAVLRFHMCRRMFAAAPKYREQLQKEERIWRQQAASVRDNWPSVREWFAQVCLANPPFTQRARVTVLALLEEQGESGEDPATVSEDRIDQLAAGHCLDMWMKRNRWGRKETSMFLNKARYRFEKSLATWTGKTKPSGKFKAIAIRAAASIQEGGGTACLELNAWSKKIRAQVLSKGWTKDQWPAQDLIDQYRRIKYGS</sequence>
<organism evidence="2 3">
    <name type="scientific">Cercophora scortea</name>
    <dbReference type="NCBI Taxonomy" id="314031"/>
    <lineage>
        <taxon>Eukaryota</taxon>
        <taxon>Fungi</taxon>
        <taxon>Dikarya</taxon>
        <taxon>Ascomycota</taxon>
        <taxon>Pezizomycotina</taxon>
        <taxon>Sordariomycetes</taxon>
        <taxon>Sordariomycetidae</taxon>
        <taxon>Sordariales</taxon>
        <taxon>Lasiosphaeriaceae</taxon>
        <taxon>Cercophora</taxon>
    </lineage>
</organism>
<reference evidence="2" key="2">
    <citation type="submission" date="2023-06" db="EMBL/GenBank/DDBJ databases">
        <authorList>
            <consortium name="Lawrence Berkeley National Laboratory"/>
            <person name="Haridas S."/>
            <person name="Hensen N."/>
            <person name="Bonometti L."/>
            <person name="Westerberg I."/>
            <person name="Brannstrom I.O."/>
            <person name="Guillou S."/>
            <person name="Cros-Aarteil S."/>
            <person name="Calhoun S."/>
            <person name="Kuo A."/>
            <person name="Mondo S."/>
            <person name="Pangilinan J."/>
            <person name="Riley R."/>
            <person name="Labutti K."/>
            <person name="Andreopoulos B."/>
            <person name="Lipzen A."/>
            <person name="Chen C."/>
            <person name="Yanf M."/>
            <person name="Daum C."/>
            <person name="Ng V."/>
            <person name="Clum A."/>
            <person name="Steindorff A."/>
            <person name="Ohm R."/>
            <person name="Martin F."/>
            <person name="Silar P."/>
            <person name="Natvig D."/>
            <person name="Lalanne C."/>
            <person name="Gautier V."/>
            <person name="Ament-Velasquez S.L."/>
            <person name="Kruys A."/>
            <person name="Hutchinson M.I."/>
            <person name="Powell A.J."/>
            <person name="Barry K."/>
            <person name="Miller A.N."/>
            <person name="Grigoriev I.V."/>
            <person name="Debuchy R."/>
            <person name="Gladieux P."/>
            <person name="Thoren M.H."/>
            <person name="Johannesson H."/>
        </authorList>
    </citation>
    <scope>NUCLEOTIDE SEQUENCE</scope>
    <source>
        <strain evidence="2">SMH4131-1</strain>
    </source>
</reference>
<dbReference type="AlphaFoldDB" id="A0AAE0IYX3"/>
<evidence type="ECO:0000313" key="3">
    <source>
        <dbReference type="Proteomes" id="UP001286456"/>
    </source>
</evidence>
<accession>A0AAE0IYX3</accession>
<feature type="region of interest" description="Disordered" evidence="1">
    <location>
        <begin position="79"/>
        <end position="120"/>
    </location>
</feature>
<name>A0AAE0IYX3_9PEZI</name>
<evidence type="ECO:0000256" key="1">
    <source>
        <dbReference type="SAM" id="MobiDB-lite"/>
    </source>
</evidence>
<gene>
    <name evidence="2" type="ORF">B0T19DRAFT_440480</name>
</gene>
<protein>
    <submittedName>
        <fullName evidence="2">Uncharacterized protein</fullName>
    </submittedName>
</protein>
<evidence type="ECO:0000313" key="2">
    <source>
        <dbReference type="EMBL" id="KAK3333749.1"/>
    </source>
</evidence>
<dbReference type="EMBL" id="JAUEPO010000002">
    <property type="protein sequence ID" value="KAK3333749.1"/>
    <property type="molecule type" value="Genomic_DNA"/>
</dbReference>
<feature type="region of interest" description="Disordered" evidence="1">
    <location>
        <begin position="1"/>
        <end position="33"/>
    </location>
</feature>